<dbReference type="STRING" id="760192.Halhy_2876"/>
<dbReference type="eggNOG" id="COG0438">
    <property type="taxonomic scope" value="Bacteria"/>
</dbReference>
<keyword evidence="3" id="KW-0808">Transferase</keyword>
<dbReference type="PANTHER" id="PTHR45947:SF3">
    <property type="entry name" value="SULFOQUINOVOSYL TRANSFERASE SQD2"/>
    <property type="match status" value="1"/>
</dbReference>
<evidence type="ECO:0000313" key="4">
    <source>
        <dbReference type="Proteomes" id="UP000008461"/>
    </source>
</evidence>
<gene>
    <name evidence="3" type="ordered locus">Halhy_2876</name>
</gene>
<dbReference type="HOGENOM" id="CLU_009583_35_1_10"/>
<dbReference type="AlphaFoldDB" id="F4L443"/>
<dbReference type="Pfam" id="PF13439">
    <property type="entry name" value="Glyco_transf_4"/>
    <property type="match status" value="1"/>
</dbReference>
<organism evidence="3 4">
    <name type="scientific">Haliscomenobacter hydrossis (strain ATCC 27775 / DSM 1100 / LMG 10767 / O)</name>
    <dbReference type="NCBI Taxonomy" id="760192"/>
    <lineage>
        <taxon>Bacteria</taxon>
        <taxon>Pseudomonadati</taxon>
        <taxon>Bacteroidota</taxon>
        <taxon>Saprospiria</taxon>
        <taxon>Saprospirales</taxon>
        <taxon>Haliscomenobacteraceae</taxon>
        <taxon>Haliscomenobacter</taxon>
    </lineage>
</organism>
<sequence length="429" mass="47606">MANKKLHIVFGLGYYYPDSYGGTEAYVQILAQNLQKLGHRCTVLAPISGEDQFYHHEGLDVIRFAYQVPSREEIIGISPPHNLKQIVDLVLKLGADVFHLHSNTPALGVEHLHAIQEQGVFTVFTGHIPGIVCPRGDMLYQGVAPCDGLVQWHKCTDCLLQKRGWGKLQAKAVSLMLYPLRKWTLVQTKVPLFHVASRYQYFFNKLALGANRIVAVCEWLKVALIKNGLSSQNISVIRQVVNVAQPAPSNLIAQASKIRIGFIGRITPVKGLHELIDTFCSLQLASLELSIVGSATPEDENYYQSILKKTRNQTNISWEGALSGEAKDQWFNTLSLLCIPSVWLETGPIVALEALSFDCPVVGRNIGGLQELIVSNKNGFLYNSLDELKAYLSTLELQGESVLPKVQDTNFALITPQQQAEQMLAIYLS</sequence>
<dbReference type="Pfam" id="PF00534">
    <property type="entry name" value="Glycos_transf_1"/>
    <property type="match status" value="1"/>
</dbReference>
<dbReference type="InterPro" id="IPR028098">
    <property type="entry name" value="Glyco_trans_4-like_N"/>
</dbReference>
<dbReference type="SUPFAM" id="SSF53756">
    <property type="entry name" value="UDP-Glycosyltransferase/glycogen phosphorylase"/>
    <property type="match status" value="1"/>
</dbReference>
<evidence type="ECO:0000313" key="3">
    <source>
        <dbReference type="EMBL" id="AEE50741.1"/>
    </source>
</evidence>
<reference key="2">
    <citation type="submission" date="2011-04" db="EMBL/GenBank/DDBJ databases">
        <title>Complete sequence of chromosome of Haliscomenobacter hydrossis DSM 1100.</title>
        <authorList>
            <consortium name="US DOE Joint Genome Institute (JGI-PGF)"/>
            <person name="Lucas S."/>
            <person name="Han J."/>
            <person name="Lapidus A."/>
            <person name="Bruce D."/>
            <person name="Goodwin L."/>
            <person name="Pitluck S."/>
            <person name="Peters L."/>
            <person name="Kyrpides N."/>
            <person name="Mavromatis K."/>
            <person name="Ivanova N."/>
            <person name="Ovchinnikova G."/>
            <person name="Pagani I."/>
            <person name="Daligault H."/>
            <person name="Detter J.C."/>
            <person name="Han C."/>
            <person name="Land M."/>
            <person name="Hauser L."/>
            <person name="Markowitz V."/>
            <person name="Cheng J.-F."/>
            <person name="Hugenholtz P."/>
            <person name="Woyke T."/>
            <person name="Wu D."/>
            <person name="Verbarg S."/>
            <person name="Frueling A."/>
            <person name="Brambilla E."/>
            <person name="Klenk H.-P."/>
            <person name="Eisen J.A."/>
        </authorList>
    </citation>
    <scope>NUCLEOTIDE SEQUENCE</scope>
    <source>
        <strain>DSM 1100</strain>
    </source>
</reference>
<dbReference type="InterPro" id="IPR001296">
    <property type="entry name" value="Glyco_trans_1"/>
</dbReference>
<keyword evidence="4" id="KW-1185">Reference proteome</keyword>
<reference evidence="3 4" key="1">
    <citation type="journal article" date="2011" name="Stand. Genomic Sci.">
        <title>Complete genome sequence of Haliscomenobacter hydrossis type strain (O).</title>
        <authorList>
            <consortium name="US DOE Joint Genome Institute (JGI-PGF)"/>
            <person name="Daligault H."/>
            <person name="Lapidus A."/>
            <person name="Zeytun A."/>
            <person name="Nolan M."/>
            <person name="Lucas S."/>
            <person name="Del Rio T.G."/>
            <person name="Tice H."/>
            <person name="Cheng J.F."/>
            <person name="Tapia R."/>
            <person name="Han C."/>
            <person name="Goodwin L."/>
            <person name="Pitluck S."/>
            <person name="Liolios K."/>
            <person name="Pagani I."/>
            <person name="Ivanova N."/>
            <person name="Huntemann M."/>
            <person name="Mavromatis K."/>
            <person name="Mikhailova N."/>
            <person name="Pati A."/>
            <person name="Chen A."/>
            <person name="Palaniappan K."/>
            <person name="Land M."/>
            <person name="Hauser L."/>
            <person name="Brambilla E.M."/>
            <person name="Rohde M."/>
            <person name="Verbarg S."/>
            <person name="Goker M."/>
            <person name="Bristow J."/>
            <person name="Eisen J.A."/>
            <person name="Markowitz V."/>
            <person name="Hugenholtz P."/>
            <person name="Kyrpides N.C."/>
            <person name="Klenk H.P."/>
            <person name="Woyke T."/>
        </authorList>
    </citation>
    <scope>NUCLEOTIDE SEQUENCE [LARGE SCALE GENOMIC DNA]</scope>
    <source>
        <strain evidence="4">ATCC 27775 / DSM 1100 / LMG 10767 / O</strain>
    </source>
</reference>
<dbReference type="GO" id="GO:0016757">
    <property type="term" value="F:glycosyltransferase activity"/>
    <property type="evidence" value="ECO:0007669"/>
    <property type="project" value="InterPro"/>
</dbReference>
<dbReference type="InterPro" id="IPR050194">
    <property type="entry name" value="Glycosyltransferase_grp1"/>
</dbReference>
<feature type="domain" description="Glycosyl transferase family 1" evidence="1">
    <location>
        <begin position="257"/>
        <end position="395"/>
    </location>
</feature>
<accession>F4L443</accession>
<evidence type="ECO:0000259" key="2">
    <source>
        <dbReference type="Pfam" id="PF13439"/>
    </source>
</evidence>
<feature type="domain" description="Glycosyltransferase subfamily 4-like N-terminal" evidence="2">
    <location>
        <begin position="20"/>
        <end position="130"/>
    </location>
</feature>
<dbReference type="Gene3D" id="3.40.50.2000">
    <property type="entry name" value="Glycogen Phosphorylase B"/>
    <property type="match status" value="2"/>
</dbReference>
<protein>
    <submittedName>
        <fullName evidence="3">Glycosyl transferase group 1</fullName>
    </submittedName>
</protein>
<dbReference type="KEGG" id="hhy:Halhy_2876"/>
<dbReference type="RefSeq" id="WP_013765287.1">
    <property type="nucleotide sequence ID" value="NC_015510.1"/>
</dbReference>
<dbReference type="PANTHER" id="PTHR45947">
    <property type="entry name" value="SULFOQUINOVOSYL TRANSFERASE SQD2"/>
    <property type="match status" value="1"/>
</dbReference>
<dbReference type="Proteomes" id="UP000008461">
    <property type="component" value="Chromosome"/>
</dbReference>
<dbReference type="EMBL" id="CP002691">
    <property type="protein sequence ID" value="AEE50741.1"/>
    <property type="molecule type" value="Genomic_DNA"/>
</dbReference>
<proteinExistence type="predicted"/>
<name>F4L443_HALH1</name>
<evidence type="ECO:0000259" key="1">
    <source>
        <dbReference type="Pfam" id="PF00534"/>
    </source>
</evidence>